<dbReference type="EMBL" id="LR824032">
    <property type="protein sequence ID" value="CAH0599761.1"/>
    <property type="molecule type" value="Genomic_DNA"/>
</dbReference>
<protein>
    <submittedName>
        <fullName evidence="2">Uncharacterized protein</fullName>
    </submittedName>
</protein>
<accession>A0A9P0C1S0</accession>
<evidence type="ECO:0000313" key="2">
    <source>
        <dbReference type="EMBL" id="CAH0599761.1"/>
    </source>
</evidence>
<dbReference type="Proteomes" id="UP001154114">
    <property type="component" value="Chromosome 29"/>
</dbReference>
<sequence length="505" mass="57956">MFDPYRTSHDSKNTYSLWADSKDIDMIKIICPKVRNNDEKIQIHNPLTPLQAELRRSGWQLRPSSPVEEAPDPPDSLLRRVVDRASLYDDPENFQKSYDMWKRMIRDGFLEALSPKAAYALKKLGFGRRYFQYSKPDPGNKVFFKTNVLLNILDFVQSNSEVELLFDRRLKVDERKEIHNLVQLKLKAKRLESADFDNTEQMELVLKIMEKNCYELQTASTGVYPNRQLCLTKVAPPHVYLIVPEDLKDVLQQKKGEVSSKLKKNLPQEVDKKAVGSPLEPKAKDQKPFKAEADLLAQGNEETNPFLISITKNLNTPEPGSEPQEIGAASYIESSSDKNDPKMGTPENFLEGTEISEKCLEDHELGLTEMDDDEILIPTLEEWLPFKDVIITPMSEVFDRLCDFLQEFRTAKTYTEFKFLGPFTDEELNAIDEFFEEAEKFLIKAGDKYMVPVFKKLAYEVGVDVTGNPVIYKKCVAQQRKLQCRCHPTTEHLGALKKATANRNN</sequence>
<dbReference type="AlphaFoldDB" id="A0A9P0C1S0"/>
<dbReference type="OrthoDB" id="29523at2759"/>
<keyword evidence="3" id="KW-1185">Reference proteome</keyword>
<gene>
    <name evidence="2" type="ORF">CINC_LOCUS8883</name>
</gene>
<feature type="region of interest" description="Disordered" evidence="1">
    <location>
        <begin position="258"/>
        <end position="287"/>
    </location>
</feature>
<reference evidence="2" key="1">
    <citation type="submission" date="2021-12" db="EMBL/GenBank/DDBJ databases">
        <authorList>
            <person name="King R."/>
        </authorList>
    </citation>
    <scope>NUCLEOTIDE SEQUENCE</scope>
</reference>
<evidence type="ECO:0000256" key="1">
    <source>
        <dbReference type="SAM" id="MobiDB-lite"/>
    </source>
</evidence>
<proteinExistence type="predicted"/>
<name>A0A9P0C1S0_CHRIL</name>
<evidence type="ECO:0000313" key="3">
    <source>
        <dbReference type="Proteomes" id="UP001154114"/>
    </source>
</evidence>
<organism evidence="2 3">
    <name type="scientific">Chrysodeixis includens</name>
    <name type="common">Soybean looper</name>
    <name type="synonym">Pseudoplusia includens</name>
    <dbReference type="NCBI Taxonomy" id="689277"/>
    <lineage>
        <taxon>Eukaryota</taxon>
        <taxon>Metazoa</taxon>
        <taxon>Ecdysozoa</taxon>
        <taxon>Arthropoda</taxon>
        <taxon>Hexapoda</taxon>
        <taxon>Insecta</taxon>
        <taxon>Pterygota</taxon>
        <taxon>Neoptera</taxon>
        <taxon>Endopterygota</taxon>
        <taxon>Lepidoptera</taxon>
        <taxon>Glossata</taxon>
        <taxon>Ditrysia</taxon>
        <taxon>Noctuoidea</taxon>
        <taxon>Noctuidae</taxon>
        <taxon>Plusiinae</taxon>
        <taxon>Chrysodeixis</taxon>
    </lineage>
</organism>